<keyword evidence="3" id="KW-1185">Reference proteome</keyword>
<dbReference type="Ensembl" id="ENSACIT00000029744.1">
    <property type="protein sequence ID" value="ENSACIP00000028977.1"/>
    <property type="gene ID" value="ENSACIG00000022435.1"/>
</dbReference>
<evidence type="ECO:0000256" key="1">
    <source>
        <dbReference type="SAM" id="Phobius"/>
    </source>
</evidence>
<name>A0A3Q0SZ09_AMPCI</name>
<dbReference type="Proteomes" id="UP000261340">
    <property type="component" value="Unplaced"/>
</dbReference>
<proteinExistence type="predicted"/>
<evidence type="ECO:0000313" key="2">
    <source>
        <dbReference type="Ensembl" id="ENSACIP00000028977.1"/>
    </source>
</evidence>
<reference evidence="2" key="2">
    <citation type="submission" date="2025-09" db="UniProtKB">
        <authorList>
            <consortium name="Ensembl"/>
        </authorList>
    </citation>
    <scope>IDENTIFICATION</scope>
</reference>
<accession>A0A3Q0SZ09</accession>
<reference evidence="2" key="1">
    <citation type="submission" date="2025-08" db="UniProtKB">
        <authorList>
            <consortium name="Ensembl"/>
        </authorList>
    </citation>
    <scope>IDENTIFICATION</scope>
</reference>
<feature type="transmembrane region" description="Helical" evidence="1">
    <location>
        <begin position="14"/>
        <end position="34"/>
    </location>
</feature>
<protein>
    <submittedName>
        <fullName evidence="2">Uncharacterized protein</fullName>
    </submittedName>
</protein>
<keyword evidence="1" id="KW-1133">Transmembrane helix</keyword>
<keyword evidence="1" id="KW-0812">Transmembrane</keyword>
<keyword evidence="1" id="KW-0472">Membrane</keyword>
<dbReference type="AlphaFoldDB" id="A0A3Q0SZ09"/>
<evidence type="ECO:0000313" key="3">
    <source>
        <dbReference type="Proteomes" id="UP000261340"/>
    </source>
</evidence>
<sequence length="121" mass="13391">MKKHEGKKDDISNTFYPCCMYLDFILNIVLLLFLHKAKPGKPSMLKNPETGTLTHPCSFTTCSGACHSAAWLSKLSGVGRQVGKEHLRRDPKLLPGQMGYIIPSMCSGSALLVRRAWNTPT</sequence>
<organism evidence="2 3">
    <name type="scientific">Amphilophus citrinellus</name>
    <name type="common">Midas cichlid</name>
    <name type="synonym">Cichlasoma citrinellum</name>
    <dbReference type="NCBI Taxonomy" id="61819"/>
    <lineage>
        <taxon>Eukaryota</taxon>
        <taxon>Metazoa</taxon>
        <taxon>Chordata</taxon>
        <taxon>Craniata</taxon>
        <taxon>Vertebrata</taxon>
        <taxon>Euteleostomi</taxon>
        <taxon>Actinopterygii</taxon>
        <taxon>Neopterygii</taxon>
        <taxon>Teleostei</taxon>
        <taxon>Neoteleostei</taxon>
        <taxon>Acanthomorphata</taxon>
        <taxon>Ovalentaria</taxon>
        <taxon>Cichlomorphae</taxon>
        <taxon>Cichliformes</taxon>
        <taxon>Cichlidae</taxon>
        <taxon>New World cichlids</taxon>
        <taxon>Cichlasomatinae</taxon>
        <taxon>Heroini</taxon>
        <taxon>Amphilophus</taxon>
    </lineage>
</organism>